<dbReference type="SUPFAM" id="SSF54427">
    <property type="entry name" value="NTF2-like"/>
    <property type="match status" value="1"/>
</dbReference>
<dbReference type="InterPro" id="IPR027843">
    <property type="entry name" value="DUF4440"/>
</dbReference>
<gene>
    <name evidence="2" type="ORF">QE412_000132</name>
</gene>
<evidence type="ECO:0000313" key="3">
    <source>
        <dbReference type="Proteomes" id="UP001226691"/>
    </source>
</evidence>
<feature type="domain" description="DUF4440" evidence="1">
    <location>
        <begin position="42"/>
        <end position="151"/>
    </location>
</feature>
<evidence type="ECO:0000313" key="2">
    <source>
        <dbReference type="EMBL" id="MDQ1121559.1"/>
    </source>
</evidence>
<protein>
    <submittedName>
        <fullName evidence="2">Ketosteroid isomerase-like protein</fullName>
    </submittedName>
</protein>
<proteinExistence type="predicted"/>
<name>A0ABU0TPH1_MICTR</name>
<dbReference type="Proteomes" id="UP001226691">
    <property type="component" value="Unassembled WGS sequence"/>
</dbReference>
<keyword evidence="3" id="KW-1185">Reference proteome</keyword>
<dbReference type="Gene3D" id="3.10.450.50">
    <property type="match status" value="1"/>
</dbReference>
<evidence type="ECO:0000259" key="1">
    <source>
        <dbReference type="Pfam" id="PF14534"/>
    </source>
</evidence>
<organism evidence="2 3">
    <name type="scientific">Microbacterium trichothecenolyticum</name>
    <name type="common">Aureobacterium trichothecenolyticum</name>
    <dbReference type="NCBI Taxonomy" id="69370"/>
    <lineage>
        <taxon>Bacteria</taxon>
        <taxon>Bacillati</taxon>
        <taxon>Actinomycetota</taxon>
        <taxon>Actinomycetes</taxon>
        <taxon>Micrococcales</taxon>
        <taxon>Microbacteriaceae</taxon>
        <taxon>Microbacterium</taxon>
    </lineage>
</organism>
<dbReference type="EMBL" id="JAUTBF010000001">
    <property type="protein sequence ID" value="MDQ1121559.1"/>
    <property type="molecule type" value="Genomic_DNA"/>
</dbReference>
<dbReference type="InterPro" id="IPR032710">
    <property type="entry name" value="NTF2-like_dom_sf"/>
</dbReference>
<reference evidence="2 3" key="1">
    <citation type="submission" date="2023-07" db="EMBL/GenBank/DDBJ databases">
        <title>Functional and genomic diversity of the sorghum phyllosphere microbiome.</title>
        <authorList>
            <person name="Shade A."/>
        </authorList>
    </citation>
    <scope>NUCLEOTIDE SEQUENCE [LARGE SCALE GENOMIC DNA]</scope>
    <source>
        <strain evidence="2 3">SORGH_AS_1207</strain>
    </source>
</reference>
<accession>A0ABU0TPH1</accession>
<comment type="caution">
    <text evidence="2">The sequence shown here is derived from an EMBL/GenBank/DDBJ whole genome shotgun (WGS) entry which is preliminary data.</text>
</comment>
<sequence>MLARGRLLRDDGFMTAELRDDHLASGDAARRETPSFDEALRAVAEALDAMGHGDPLPFAALWTTTDDATLMGGFGTRATTAADVRATLEVVARRFAGGALVPEYDRVLVGDGWALTAGRERGVLSVDGAAAAPFVVRVTHVWRHEPGGWRIVHRHGDHTLTLS</sequence>
<dbReference type="Pfam" id="PF14534">
    <property type="entry name" value="DUF4440"/>
    <property type="match status" value="1"/>
</dbReference>